<dbReference type="EMBL" id="MU274917">
    <property type="protein sequence ID" value="KAI0087569.1"/>
    <property type="molecule type" value="Genomic_DNA"/>
</dbReference>
<evidence type="ECO:0000313" key="2">
    <source>
        <dbReference type="Proteomes" id="UP001055072"/>
    </source>
</evidence>
<name>A0ACB8U086_9APHY</name>
<proteinExistence type="predicted"/>
<organism evidence="1 2">
    <name type="scientific">Irpex rosettiformis</name>
    <dbReference type="NCBI Taxonomy" id="378272"/>
    <lineage>
        <taxon>Eukaryota</taxon>
        <taxon>Fungi</taxon>
        <taxon>Dikarya</taxon>
        <taxon>Basidiomycota</taxon>
        <taxon>Agaricomycotina</taxon>
        <taxon>Agaricomycetes</taxon>
        <taxon>Polyporales</taxon>
        <taxon>Irpicaceae</taxon>
        <taxon>Irpex</taxon>
    </lineage>
</organism>
<evidence type="ECO:0000313" key="1">
    <source>
        <dbReference type="EMBL" id="KAI0087569.1"/>
    </source>
</evidence>
<reference evidence="1" key="1">
    <citation type="journal article" date="2021" name="Environ. Microbiol.">
        <title>Gene family expansions and transcriptome signatures uncover fungal adaptations to wood decay.</title>
        <authorList>
            <person name="Hage H."/>
            <person name="Miyauchi S."/>
            <person name="Viragh M."/>
            <person name="Drula E."/>
            <person name="Min B."/>
            <person name="Chaduli D."/>
            <person name="Navarro D."/>
            <person name="Favel A."/>
            <person name="Norest M."/>
            <person name="Lesage-Meessen L."/>
            <person name="Balint B."/>
            <person name="Merenyi Z."/>
            <person name="de Eugenio L."/>
            <person name="Morin E."/>
            <person name="Martinez A.T."/>
            <person name="Baldrian P."/>
            <person name="Stursova M."/>
            <person name="Martinez M.J."/>
            <person name="Novotny C."/>
            <person name="Magnuson J.K."/>
            <person name="Spatafora J.W."/>
            <person name="Maurice S."/>
            <person name="Pangilinan J."/>
            <person name="Andreopoulos W."/>
            <person name="LaButti K."/>
            <person name="Hundley H."/>
            <person name="Na H."/>
            <person name="Kuo A."/>
            <person name="Barry K."/>
            <person name="Lipzen A."/>
            <person name="Henrissat B."/>
            <person name="Riley R."/>
            <person name="Ahrendt S."/>
            <person name="Nagy L.G."/>
            <person name="Grigoriev I.V."/>
            <person name="Martin F."/>
            <person name="Rosso M.N."/>
        </authorList>
    </citation>
    <scope>NUCLEOTIDE SEQUENCE</scope>
    <source>
        <strain evidence="1">CBS 384.51</strain>
    </source>
</reference>
<comment type="caution">
    <text evidence="1">The sequence shown here is derived from an EMBL/GenBank/DDBJ whole genome shotgun (WGS) entry which is preliminary data.</text>
</comment>
<protein>
    <submittedName>
        <fullName evidence="1">Uncharacterized protein</fullName>
    </submittedName>
</protein>
<keyword evidence="2" id="KW-1185">Reference proteome</keyword>
<dbReference type="Proteomes" id="UP001055072">
    <property type="component" value="Unassembled WGS sequence"/>
</dbReference>
<accession>A0ACB8U086</accession>
<sequence length="175" mass="19970">MHPARSPRIRIRALSVFLGRCPTLPARSRPKNGRGSSALVVRGRNDCEGRDCGLPQVHARRFFRCSMPTRYGLSHNGDRDDSVFNYDNSRGSVFVILERISRIWVLCYLNVNATPIFKIACTLAYPLLLSQLSQYKYPHSIIYICSTYMRFPTRPRSAYTPKTVLSVDVMLACKH</sequence>
<gene>
    <name evidence="1" type="ORF">BDY19DRAFT_954389</name>
</gene>